<evidence type="ECO:0000313" key="2">
    <source>
        <dbReference type="EMBL" id="MPN01835.1"/>
    </source>
</evidence>
<reference evidence="2" key="1">
    <citation type="submission" date="2019-08" db="EMBL/GenBank/DDBJ databases">
        <authorList>
            <person name="Kucharzyk K."/>
            <person name="Murdoch R.W."/>
            <person name="Higgins S."/>
            <person name="Loffler F."/>
        </authorList>
    </citation>
    <scope>NUCLEOTIDE SEQUENCE</scope>
</reference>
<name>A0A645EIJ3_9ZZZZ</name>
<sequence length="251" mass="27216">MHHQDGPTAAPPAAPTGRYLPWPRPPERPAPQSCPATHALPQRATQPPVPSTRQVRMRETRMQHRAVSAARIPAQRDHRPQPASGEECPWSAWPPPHRQRQPLATAGRHGPSACSHPCLVPASLHSPGATWHQNRWTQSLHGAHPMHLARPAPPPHVGRHRHPARRSAAPLQARPLCSRQVSRHARAGSASHVDRCRSAPLRGSRACAPSTIGGCRRTPGSRPPNAAAHECSFRAGTGCAPVARWTTPVQN</sequence>
<dbReference type="AlphaFoldDB" id="A0A645EIJ3"/>
<protein>
    <submittedName>
        <fullName evidence="2">Uncharacterized protein</fullName>
    </submittedName>
</protein>
<gene>
    <name evidence="2" type="ORF">SDC9_149047</name>
</gene>
<comment type="caution">
    <text evidence="2">The sequence shown here is derived from an EMBL/GenBank/DDBJ whole genome shotgun (WGS) entry which is preliminary data.</text>
</comment>
<dbReference type="EMBL" id="VSSQ01047814">
    <property type="protein sequence ID" value="MPN01835.1"/>
    <property type="molecule type" value="Genomic_DNA"/>
</dbReference>
<evidence type="ECO:0000256" key="1">
    <source>
        <dbReference type="SAM" id="MobiDB-lite"/>
    </source>
</evidence>
<accession>A0A645EIJ3</accession>
<proteinExistence type="predicted"/>
<feature type="region of interest" description="Disordered" evidence="1">
    <location>
        <begin position="1"/>
        <end position="109"/>
    </location>
</feature>
<organism evidence="2">
    <name type="scientific">bioreactor metagenome</name>
    <dbReference type="NCBI Taxonomy" id="1076179"/>
    <lineage>
        <taxon>unclassified sequences</taxon>
        <taxon>metagenomes</taxon>
        <taxon>ecological metagenomes</taxon>
    </lineage>
</organism>